<dbReference type="EMBL" id="VYKK01000004">
    <property type="protein sequence ID" value="KAA9007341.1"/>
    <property type="molecule type" value="Genomic_DNA"/>
</dbReference>
<dbReference type="OrthoDB" id="10017831at2"/>
<proteinExistence type="predicted"/>
<protein>
    <submittedName>
        <fullName evidence="1">Uncharacterized protein</fullName>
    </submittedName>
</protein>
<evidence type="ECO:0000313" key="1">
    <source>
        <dbReference type="EMBL" id="KAA9007341.1"/>
    </source>
</evidence>
<comment type="caution">
    <text evidence="1">The sequence shown here is derived from an EMBL/GenBank/DDBJ whole genome shotgun (WGS) entry which is preliminary data.</text>
</comment>
<name>A0A5J5GGQ6_9BACL</name>
<sequence length="104" mass="12265">MKKARVESLIRLCNMYYNNRDNGTFDEAQKKYMALEVIDAFNSGELQKMLEDIKDKEPSEYGFMDNQGDLKLAKFTPEQIRYGELRAHIEYMKEEGYHFMGMSS</sequence>
<gene>
    <name evidence="1" type="ORF">F4V43_02320</name>
</gene>
<dbReference type="Proteomes" id="UP000367750">
    <property type="component" value="Unassembled WGS sequence"/>
</dbReference>
<organism evidence="1 2">
    <name type="scientific">Paenibacillus spiritus</name>
    <dbReference type="NCBI Taxonomy" id="2496557"/>
    <lineage>
        <taxon>Bacteria</taxon>
        <taxon>Bacillati</taxon>
        <taxon>Bacillota</taxon>
        <taxon>Bacilli</taxon>
        <taxon>Bacillales</taxon>
        <taxon>Paenibacillaceae</taxon>
        <taxon>Paenibacillus</taxon>
    </lineage>
</organism>
<dbReference type="RefSeq" id="WP_150456631.1">
    <property type="nucleotide sequence ID" value="NZ_VYKK01000004.1"/>
</dbReference>
<reference evidence="1 2" key="1">
    <citation type="submission" date="2019-09" db="EMBL/GenBank/DDBJ databases">
        <title>Bacillus ochoae sp. nov., Paenibacillus whitsoniae sp. nov., Paenibacillus spiritus sp. nov. Isolated from the Mars Exploration Rover during spacecraft assembly.</title>
        <authorList>
            <person name="Seuylemezian A."/>
            <person name="Vaishampayan P."/>
        </authorList>
    </citation>
    <scope>NUCLEOTIDE SEQUENCE [LARGE SCALE GENOMIC DNA]</scope>
    <source>
        <strain evidence="1 2">MER_111</strain>
    </source>
</reference>
<dbReference type="AlphaFoldDB" id="A0A5J5GGQ6"/>
<keyword evidence="2" id="KW-1185">Reference proteome</keyword>
<accession>A0A5J5GGQ6</accession>
<evidence type="ECO:0000313" key="2">
    <source>
        <dbReference type="Proteomes" id="UP000367750"/>
    </source>
</evidence>